<accession>A0ABQ4X4B4</accession>
<reference evidence="2" key="1">
    <citation type="journal article" date="2022" name="Int. J. Mol. Sci.">
        <title>Draft Genome of Tanacetum Coccineum: Genomic Comparison of Closely Related Tanacetum-Family Plants.</title>
        <authorList>
            <person name="Yamashiro T."/>
            <person name="Shiraishi A."/>
            <person name="Nakayama K."/>
            <person name="Satake H."/>
        </authorList>
    </citation>
    <scope>NUCLEOTIDE SEQUENCE</scope>
</reference>
<dbReference type="PROSITE" id="PS50878">
    <property type="entry name" value="RT_POL"/>
    <property type="match status" value="1"/>
</dbReference>
<dbReference type="PANTHER" id="PTHR33116:SF78">
    <property type="entry name" value="OS12G0587133 PROTEIN"/>
    <property type="match status" value="1"/>
</dbReference>
<dbReference type="GO" id="GO:0003964">
    <property type="term" value="F:RNA-directed DNA polymerase activity"/>
    <property type="evidence" value="ECO:0007669"/>
    <property type="project" value="UniProtKB-KW"/>
</dbReference>
<gene>
    <name evidence="2" type="ORF">Tco_0654509</name>
</gene>
<evidence type="ECO:0000313" key="3">
    <source>
        <dbReference type="Proteomes" id="UP001151760"/>
    </source>
</evidence>
<dbReference type="InterPro" id="IPR000477">
    <property type="entry name" value="RT_dom"/>
</dbReference>
<sequence length="392" mass="43421">MEGLHMALKDGQAANLFHGVKFGSLGLHISHLFYADDVIILSDWNQNDMDNIIRILNIFYIASGLKINIHKSNIFGVGVSSNEINSMAANTRCTSGSLPFTYLGLPIGSNMSRVVHWQVLIDKFKSRLSGWNSIGGRLTLIKSVLGSLWIYYLSIFKAPEMVLKSLESLRASFFWGSSEDSKKLSWIKWSNTLSSHDKGGLGVGSLKAFNLSLLLKWRWRLMQKSNALWVQVVKFVHGDEAGFDNNGCQAKGAWANIVGSVNKLHLSGIVPLSSIRFKVGDGSNIRFWKDTWLGDVPLYIKYNRTQGELNNLILDIANMDPDEIGEVDSCIWSLSQDATFSVSSARRHIDDCSLPTLLPVLECIEGQEDIEVNIVLAGVIGCNHLCNSLAPC</sequence>
<keyword evidence="3" id="KW-1185">Reference proteome</keyword>
<keyword evidence="2" id="KW-0548">Nucleotidyltransferase</keyword>
<dbReference type="EMBL" id="BQNB010009169">
    <property type="protein sequence ID" value="GJS59725.1"/>
    <property type="molecule type" value="Genomic_DNA"/>
</dbReference>
<dbReference type="PANTHER" id="PTHR33116">
    <property type="entry name" value="REVERSE TRANSCRIPTASE ZINC-BINDING DOMAIN-CONTAINING PROTEIN-RELATED-RELATED"/>
    <property type="match status" value="1"/>
</dbReference>
<keyword evidence="2" id="KW-0808">Transferase</keyword>
<protein>
    <submittedName>
        <fullName evidence="2">RNA-directed DNA polymerase, eukaryota, reverse transcriptase zinc-binding domain protein</fullName>
    </submittedName>
</protein>
<feature type="domain" description="Reverse transcriptase" evidence="1">
    <location>
        <begin position="1"/>
        <end position="107"/>
    </location>
</feature>
<keyword evidence="2" id="KW-0695">RNA-directed DNA polymerase</keyword>
<reference evidence="2" key="2">
    <citation type="submission" date="2022-01" db="EMBL/GenBank/DDBJ databases">
        <authorList>
            <person name="Yamashiro T."/>
            <person name="Shiraishi A."/>
            <person name="Satake H."/>
            <person name="Nakayama K."/>
        </authorList>
    </citation>
    <scope>NUCLEOTIDE SEQUENCE</scope>
</reference>
<proteinExistence type="predicted"/>
<evidence type="ECO:0000313" key="2">
    <source>
        <dbReference type="EMBL" id="GJS59725.1"/>
    </source>
</evidence>
<organism evidence="2 3">
    <name type="scientific">Tanacetum coccineum</name>
    <dbReference type="NCBI Taxonomy" id="301880"/>
    <lineage>
        <taxon>Eukaryota</taxon>
        <taxon>Viridiplantae</taxon>
        <taxon>Streptophyta</taxon>
        <taxon>Embryophyta</taxon>
        <taxon>Tracheophyta</taxon>
        <taxon>Spermatophyta</taxon>
        <taxon>Magnoliopsida</taxon>
        <taxon>eudicotyledons</taxon>
        <taxon>Gunneridae</taxon>
        <taxon>Pentapetalae</taxon>
        <taxon>asterids</taxon>
        <taxon>campanulids</taxon>
        <taxon>Asterales</taxon>
        <taxon>Asteraceae</taxon>
        <taxon>Asteroideae</taxon>
        <taxon>Anthemideae</taxon>
        <taxon>Anthemidinae</taxon>
        <taxon>Tanacetum</taxon>
    </lineage>
</organism>
<comment type="caution">
    <text evidence="2">The sequence shown here is derived from an EMBL/GenBank/DDBJ whole genome shotgun (WGS) entry which is preliminary data.</text>
</comment>
<evidence type="ECO:0000259" key="1">
    <source>
        <dbReference type="PROSITE" id="PS50878"/>
    </source>
</evidence>
<dbReference type="Proteomes" id="UP001151760">
    <property type="component" value="Unassembled WGS sequence"/>
</dbReference>
<name>A0ABQ4X4B4_9ASTR</name>